<organism evidence="12 13">
    <name type="scientific">Hypsibius exemplaris</name>
    <name type="common">Freshwater tardigrade</name>
    <dbReference type="NCBI Taxonomy" id="2072580"/>
    <lineage>
        <taxon>Eukaryota</taxon>
        <taxon>Metazoa</taxon>
        <taxon>Ecdysozoa</taxon>
        <taxon>Tardigrada</taxon>
        <taxon>Eutardigrada</taxon>
        <taxon>Parachela</taxon>
        <taxon>Hypsibioidea</taxon>
        <taxon>Hypsibiidae</taxon>
        <taxon>Hypsibius</taxon>
    </lineage>
</organism>
<dbReference type="EMBL" id="MTYJ01000011">
    <property type="protein sequence ID" value="OQV23513.1"/>
    <property type="molecule type" value="Genomic_DNA"/>
</dbReference>
<evidence type="ECO:0000256" key="4">
    <source>
        <dbReference type="ARBA" id="ARBA00008599"/>
    </source>
</evidence>
<evidence type="ECO:0000313" key="12">
    <source>
        <dbReference type="EMBL" id="OQV23513.1"/>
    </source>
</evidence>
<feature type="compositionally biased region" description="Low complexity" evidence="11">
    <location>
        <begin position="17"/>
        <end position="32"/>
    </location>
</feature>
<dbReference type="GO" id="GO:0030314">
    <property type="term" value="C:junctional membrane complex"/>
    <property type="evidence" value="ECO:0007669"/>
    <property type="project" value="InterPro"/>
</dbReference>
<dbReference type="GO" id="GO:0005789">
    <property type="term" value="C:endoplasmic reticulum membrane"/>
    <property type="evidence" value="ECO:0007669"/>
    <property type="project" value="UniProtKB-SubCell"/>
</dbReference>
<evidence type="ECO:0000256" key="3">
    <source>
        <dbReference type="ARBA" id="ARBA00004236"/>
    </source>
</evidence>
<evidence type="ECO:0000256" key="9">
    <source>
        <dbReference type="ARBA" id="ARBA00022989"/>
    </source>
</evidence>
<protein>
    <submittedName>
        <fullName evidence="12">Junctophilin-3</fullName>
    </submittedName>
</protein>
<keyword evidence="10" id="KW-0472">Membrane</keyword>
<dbReference type="PANTHER" id="PTHR23085:SF16">
    <property type="entry name" value="GH28348P"/>
    <property type="match status" value="1"/>
</dbReference>
<feature type="compositionally biased region" description="Low complexity" evidence="11">
    <location>
        <begin position="598"/>
        <end position="641"/>
    </location>
</feature>
<dbReference type="FunFam" id="2.20.110.10:FF:000001">
    <property type="entry name" value="Junctophilin"/>
    <property type="match status" value="1"/>
</dbReference>
<dbReference type="InterPro" id="IPR003409">
    <property type="entry name" value="MORN"/>
</dbReference>
<feature type="region of interest" description="Disordered" evidence="11">
    <location>
        <begin position="1"/>
        <end position="34"/>
    </location>
</feature>
<evidence type="ECO:0000256" key="2">
    <source>
        <dbReference type="ARBA" id="ARBA00004184"/>
    </source>
</evidence>
<feature type="region of interest" description="Disordered" evidence="11">
    <location>
        <begin position="598"/>
        <end position="647"/>
    </location>
</feature>
<evidence type="ECO:0000256" key="6">
    <source>
        <dbReference type="ARBA" id="ARBA00022692"/>
    </source>
</evidence>
<dbReference type="FunFam" id="2.20.110.10:FF:000013">
    <property type="entry name" value="Putative Junctophilin-1"/>
    <property type="match status" value="1"/>
</dbReference>
<evidence type="ECO:0000256" key="5">
    <source>
        <dbReference type="ARBA" id="ARBA00022475"/>
    </source>
</evidence>
<comment type="caution">
    <text evidence="12">The sequence shown here is derived from an EMBL/GenBank/DDBJ whole genome shotgun (WGS) entry which is preliminary data.</text>
</comment>
<proteinExistence type="inferred from homology"/>
<evidence type="ECO:0000256" key="11">
    <source>
        <dbReference type="SAM" id="MobiDB-lite"/>
    </source>
</evidence>
<feature type="compositionally biased region" description="Polar residues" evidence="11">
    <location>
        <begin position="557"/>
        <end position="570"/>
    </location>
</feature>
<dbReference type="GO" id="GO:0005886">
    <property type="term" value="C:plasma membrane"/>
    <property type="evidence" value="ECO:0007669"/>
    <property type="project" value="UniProtKB-SubCell"/>
</dbReference>
<comment type="similarity">
    <text evidence="4">Belongs to the junctophilin family.</text>
</comment>
<evidence type="ECO:0000256" key="10">
    <source>
        <dbReference type="ARBA" id="ARBA00023136"/>
    </source>
</evidence>
<feature type="compositionally biased region" description="Low complexity" evidence="11">
    <location>
        <begin position="283"/>
        <end position="309"/>
    </location>
</feature>
<keyword evidence="6" id="KW-0812">Transmembrane</keyword>
<feature type="compositionally biased region" description="Polar residues" evidence="11">
    <location>
        <begin position="270"/>
        <end position="281"/>
    </location>
</feature>
<feature type="region of interest" description="Disordered" evidence="11">
    <location>
        <begin position="187"/>
        <end position="255"/>
    </location>
</feature>
<feature type="region of interest" description="Disordered" evidence="11">
    <location>
        <begin position="554"/>
        <end position="583"/>
    </location>
</feature>
<keyword evidence="7" id="KW-0677">Repeat</keyword>
<comment type="subcellular location">
    <subcellularLocation>
        <location evidence="3">Cell membrane</location>
    </subcellularLocation>
    <subcellularLocation>
        <location evidence="2">Endomembrane system</location>
        <topology evidence="2">Peripheral membrane protein</topology>
    </subcellularLocation>
    <subcellularLocation>
        <location evidence="1">Endoplasmic reticulum membrane</location>
        <topology evidence="1">Single-pass type IV membrane protein</topology>
    </subcellularLocation>
</comment>
<feature type="region of interest" description="Disordered" evidence="11">
    <location>
        <begin position="270"/>
        <end position="309"/>
    </location>
</feature>
<accession>A0A1W0X7N9</accession>
<sequence length="647" mass="70953">MLSATRIDGGGGGRGQPPGSLPLTPAQQQQLPGGRFDFDDGGMYCGGWEEGKATGHGKKTHLYRTAEQGEYAGSWHLGFELSGCYTWPSGNTYSGGWQNGKRHGLGVETRGRWIYRGEWNQGLKGRYGTRCSLTSGARYEGTFSNGLQDGYGTETYADGGLFQGQWQRGLRHGYGVRSSAPFAAASVQRKKSLHSQPSVGVEPEATIAEEEQEDPAAERDHKIDQNRGGFVLKAHSEEPTVEKKRKTMAERKDAVKSTILRGLRLKKQYSTGDIDQKSGNHMASGSSMRSARSNSSFGSSGAESGGMASAASETNISFISQEEILEPNVTENYTGEWKNDKRSGYGVAERSDGLKYEGEWHNNRKYGYGVTSFRDGTREEGKYKNNILVSSQKKKATFLVRASRIREKIDQAVQAAQRASQIALQKADISMNRTATARGKAEQAEIASMNAKEDAEIAKAYASQFAPDNRGERPAAQYTNTAFNNHITDSAAQQRAQSLYGNPQHQTQNHNANQMSNRLPNPNIHVQAAYMEDDPSGPTGIAARIGGRLTVDDSHVQDLNNGSRRTSFNNQQPPQQGQQHLGDAGFEDYAPEQFLNRSSPRNLSVRNSVRSRRSVNYANNPNNSSNQHGNNANQYGNGANQVWETVR</sequence>
<dbReference type="Pfam" id="PF02493">
    <property type="entry name" value="MORN"/>
    <property type="match status" value="8"/>
</dbReference>
<keyword evidence="5" id="KW-1003">Cell membrane</keyword>
<dbReference type="AlphaFoldDB" id="A0A1W0X7N9"/>
<dbReference type="SMART" id="SM00698">
    <property type="entry name" value="MORN"/>
    <property type="match status" value="5"/>
</dbReference>
<dbReference type="Proteomes" id="UP000192578">
    <property type="component" value="Unassembled WGS sequence"/>
</dbReference>
<evidence type="ECO:0000256" key="1">
    <source>
        <dbReference type="ARBA" id="ARBA00004163"/>
    </source>
</evidence>
<feature type="compositionally biased region" description="Basic and acidic residues" evidence="11">
    <location>
        <begin position="234"/>
        <end position="255"/>
    </location>
</feature>
<keyword evidence="13" id="KW-1185">Reference proteome</keyword>
<keyword evidence="8" id="KW-0256">Endoplasmic reticulum</keyword>
<evidence type="ECO:0000313" key="13">
    <source>
        <dbReference type="Proteomes" id="UP000192578"/>
    </source>
</evidence>
<reference evidence="13" key="1">
    <citation type="submission" date="2017-01" db="EMBL/GenBank/DDBJ databases">
        <title>Comparative genomics of anhydrobiosis in the tardigrade Hypsibius dujardini.</title>
        <authorList>
            <person name="Yoshida Y."/>
            <person name="Koutsovoulos G."/>
            <person name="Laetsch D."/>
            <person name="Stevens L."/>
            <person name="Kumar S."/>
            <person name="Horikawa D."/>
            <person name="Ishino K."/>
            <person name="Komine S."/>
            <person name="Tomita M."/>
            <person name="Blaxter M."/>
            <person name="Arakawa K."/>
        </authorList>
    </citation>
    <scope>NUCLEOTIDE SEQUENCE [LARGE SCALE GENOMIC DNA]</scope>
    <source>
        <strain evidence="13">Z151</strain>
    </source>
</reference>
<dbReference type="OrthoDB" id="284854at2759"/>
<keyword evidence="9" id="KW-1133">Transmembrane helix</keyword>
<gene>
    <name evidence="12" type="ORF">BV898_02630</name>
</gene>
<evidence type="ECO:0000256" key="8">
    <source>
        <dbReference type="ARBA" id="ARBA00022824"/>
    </source>
</evidence>
<dbReference type="InterPro" id="IPR017191">
    <property type="entry name" value="Junctophilin"/>
</dbReference>
<evidence type="ECO:0000256" key="7">
    <source>
        <dbReference type="ARBA" id="ARBA00022737"/>
    </source>
</evidence>
<dbReference type="PANTHER" id="PTHR23085">
    <property type="entry name" value="GH28348P"/>
    <property type="match status" value="1"/>
</dbReference>
<feature type="compositionally biased region" description="Basic and acidic residues" evidence="11">
    <location>
        <begin position="216"/>
        <end position="225"/>
    </location>
</feature>
<dbReference type="SUPFAM" id="SSF82185">
    <property type="entry name" value="Histone H3 K4-specific methyltransferase SET7/9 N-terminal domain"/>
    <property type="match status" value="2"/>
</dbReference>
<dbReference type="Gene3D" id="2.20.110.10">
    <property type="entry name" value="Histone H3 K4-specific methyltransferase SET7/9 N-terminal domain"/>
    <property type="match status" value="3"/>
</dbReference>
<name>A0A1W0X7N9_HYPEX</name>